<dbReference type="PATRIC" id="fig|1502723.3.peg.6127"/>
<dbReference type="EMBL" id="JYFN01000008">
    <property type="protein sequence ID" value="KJE24156.1"/>
    <property type="molecule type" value="Genomic_DNA"/>
</dbReference>
<reference evidence="2" key="1">
    <citation type="submission" date="2015-02" db="EMBL/GenBank/DDBJ databases">
        <title>Draft Genome of Frankia sp. CpI1-S.</title>
        <authorList>
            <person name="Oshone R.T."/>
            <person name="Ngom M."/>
            <person name="Ghodhbane-Gtari F."/>
            <person name="Gtari M."/>
            <person name="Morris K."/>
            <person name="Thomas K."/>
            <person name="Sen A."/>
            <person name="Tisa L.S."/>
        </authorList>
    </citation>
    <scope>NUCLEOTIDE SEQUENCE [LARGE SCALE GENOMIC DNA]</scope>
    <source>
        <strain evidence="2">CpI1-S</strain>
    </source>
</reference>
<dbReference type="AlphaFoldDB" id="A0A0D8BJ32"/>
<reference evidence="1 2" key="2">
    <citation type="journal article" date="2016" name="Genome Announc.">
        <title>Permanent Draft Genome Sequences for Two Variants of Frankia sp. Strain CpI1, the First Frankia Strain Isolated from Root Nodules of Comptonia peregrina.</title>
        <authorList>
            <person name="Oshone R."/>
            <person name="Hurst S.G.IV."/>
            <person name="Abebe-Akele F."/>
            <person name="Simpson S."/>
            <person name="Morris K."/>
            <person name="Thomas W.K."/>
            <person name="Tisa L.S."/>
        </authorList>
    </citation>
    <scope>NUCLEOTIDE SEQUENCE [LARGE SCALE GENOMIC DNA]</scope>
    <source>
        <strain evidence="2">CpI1-S</strain>
    </source>
</reference>
<dbReference type="OrthoDB" id="5196870at2"/>
<protein>
    <submittedName>
        <fullName evidence="1">Uncharacterized protein</fullName>
    </submittedName>
</protein>
<dbReference type="Proteomes" id="UP000032545">
    <property type="component" value="Unassembled WGS sequence"/>
</dbReference>
<name>A0A0D8BJ32_9ACTN</name>
<organism evidence="1 2">
    <name type="scientific">Frankia torreyi</name>
    <dbReference type="NCBI Taxonomy" id="1856"/>
    <lineage>
        <taxon>Bacteria</taxon>
        <taxon>Bacillati</taxon>
        <taxon>Actinomycetota</taxon>
        <taxon>Actinomycetes</taxon>
        <taxon>Frankiales</taxon>
        <taxon>Frankiaceae</taxon>
        <taxon>Frankia</taxon>
    </lineage>
</organism>
<evidence type="ECO:0000313" key="1">
    <source>
        <dbReference type="EMBL" id="KJE24156.1"/>
    </source>
</evidence>
<dbReference type="RefSeq" id="WP_044884256.1">
    <property type="nucleotide sequence ID" value="NZ_JYFN01000008.1"/>
</dbReference>
<sequence>MGRPVTLIVRQDGPSWSAWSPQYPGLAMVQPAAADLRAVLPEVLAWYFGEDAVIEPQIHCERELHGVIVRLAQDASLYERERVAERLGAALGVASQRAQLRSNPVSGAGEVTFVCALQSDRIGWLTAQMEDDNDAVVALLPVAETMLWAIRFGPAGDGSAAAVQPSAYPPDTTLGEVIHTFAGLRQQLRT</sequence>
<gene>
    <name evidence="1" type="ORF">FF36_01559</name>
</gene>
<accession>A0A0D8BJ32</accession>
<proteinExistence type="predicted"/>
<evidence type="ECO:0000313" key="2">
    <source>
        <dbReference type="Proteomes" id="UP000032545"/>
    </source>
</evidence>
<keyword evidence="2" id="KW-1185">Reference proteome</keyword>
<comment type="caution">
    <text evidence="1">The sequence shown here is derived from an EMBL/GenBank/DDBJ whole genome shotgun (WGS) entry which is preliminary data.</text>
</comment>